<accession>A0A0D6L7H5</accession>
<dbReference type="PANTHER" id="PTHR43788">
    <property type="entry name" value="DNA2/NAM7 HELICASE FAMILY MEMBER"/>
    <property type="match status" value="1"/>
</dbReference>
<dbReference type="Proteomes" id="UP000054495">
    <property type="component" value="Unassembled WGS sequence"/>
</dbReference>
<dbReference type="InterPro" id="IPR050534">
    <property type="entry name" value="Coronavir_polyprotein_1ab"/>
</dbReference>
<keyword evidence="2" id="KW-0378">Hydrolase</keyword>
<evidence type="ECO:0000256" key="3">
    <source>
        <dbReference type="ARBA" id="ARBA00022806"/>
    </source>
</evidence>
<name>A0A0D6L7H5_9BILA</name>
<evidence type="ECO:0000259" key="5">
    <source>
        <dbReference type="Pfam" id="PF13087"/>
    </source>
</evidence>
<sequence length="163" mass="18233">MLTASANISIAPLVTTFRAHPSFNELPNRLTYGRTLVSGADEAERCLLLDLFEFPDRNLPFLFVDVAGTSQGAVTKSHRNEVEATEQFRRLAEPLRNLGIELSTVDTVQRREKDVVILLTTKTGFDPEGAEFLDDQRPMNVALTRPSHGQFVLGHVESLRQVR</sequence>
<keyword evidence="4" id="KW-0067">ATP-binding</keyword>
<dbReference type="CDD" id="cd18808">
    <property type="entry name" value="SF1_C_Upf1"/>
    <property type="match status" value="1"/>
</dbReference>
<dbReference type="EMBL" id="KE128057">
    <property type="protein sequence ID" value="EPB65506.1"/>
    <property type="molecule type" value="Genomic_DNA"/>
</dbReference>
<dbReference type="Gene3D" id="3.40.50.300">
    <property type="entry name" value="P-loop containing nucleotide triphosphate hydrolases"/>
    <property type="match status" value="1"/>
</dbReference>
<proteinExistence type="predicted"/>
<dbReference type="PANTHER" id="PTHR43788:SF16">
    <property type="entry name" value="HELICASE WITH ZINC FINGER 2"/>
    <property type="match status" value="1"/>
</dbReference>
<protein>
    <recommendedName>
        <fullName evidence="5">DNA2/NAM7 helicase-like C-terminal domain-containing protein</fullName>
    </recommendedName>
</protein>
<feature type="domain" description="DNA2/NAM7 helicase-like C-terminal" evidence="5">
    <location>
        <begin position="8"/>
        <end position="85"/>
    </location>
</feature>
<dbReference type="SUPFAM" id="SSF52540">
    <property type="entry name" value="P-loop containing nucleoside triphosphate hydrolases"/>
    <property type="match status" value="1"/>
</dbReference>
<keyword evidence="1" id="KW-0547">Nucleotide-binding</keyword>
<dbReference type="InterPro" id="IPR047187">
    <property type="entry name" value="SF1_C_Upf1"/>
</dbReference>
<dbReference type="InterPro" id="IPR027417">
    <property type="entry name" value="P-loop_NTPase"/>
</dbReference>
<feature type="domain" description="DNA2/NAM7 helicase-like C-terminal" evidence="5">
    <location>
        <begin position="94"/>
        <end position="156"/>
    </location>
</feature>
<dbReference type="GO" id="GO:0043139">
    <property type="term" value="F:5'-3' DNA helicase activity"/>
    <property type="evidence" value="ECO:0007669"/>
    <property type="project" value="TreeGrafter"/>
</dbReference>
<evidence type="ECO:0000313" key="7">
    <source>
        <dbReference type="Proteomes" id="UP000054495"/>
    </source>
</evidence>
<dbReference type="Pfam" id="PF13087">
    <property type="entry name" value="AAA_12"/>
    <property type="match status" value="2"/>
</dbReference>
<evidence type="ECO:0000256" key="2">
    <source>
        <dbReference type="ARBA" id="ARBA00022801"/>
    </source>
</evidence>
<evidence type="ECO:0000313" key="6">
    <source>
        <dbReference type="EMBL" id="EPB65506.1"/>
    </source>
</evidence>
<evidence type="ECO:0000256" key="1">
    <source>
        <dbReference type="ARBA" id="ARBA00022741"/>
    </source>
</evidence>
<keyword evidence="7" id="KW-1185">Reference proteome</keyword>
<gene>
    <name evidence="6" type="ORF">ANCCEY_15430</name>
</gene>
<organism evidence="6 7">
    <name type="scientific">Ancylostoma ceylanicum</name>
    <dbReference type="NCBI Taxonomy" id="53326"/>
    <lineage>
        <taxon>Eukaryota</taxon>
        <taxon>Metazoa</taxon>
        <taxon>Ecdysozoa</taxon>
        <taxon>Nematoda</taxon>
        <taxon>Chromadorea</taxon>
        <taxon>Rhabditida</taxon>
        <taxon>Rhabditina</taxon>
        <taxon>Rhabditomorpha</taxon>
        <taxon>Strongyloidea</taxon>
        <taxon>Ancylostomatidae</taxon>
        <taxon>Ancylostomatinae</taxon>
        <taxon>Ancylostoma</taxon>
    </lineage>
</organism>
<evidence type="ECO:0000256" key="4">
    <source>
        <dbReference type="ARBA" id="ARBA00022840"/>
    </source>
</evidence>
<dbReference type="GO" id="GO:0016787">
    <property type="term" value="F:hydrolase activity"/>
    <property type="evidence" value="ECO:0007669"/>
    <property type="project" value="UniProtKB-KW"/>
</dbReference>
<dbReference type="AlphaFoldDB" id="A0A0D6L7H5"/>
<dbReference type="GO" id="GO:0005524">
    <property type="term" value="F:ATP binding"/>
    <property type="evidence" value="ECO:0007669"/>
    <property type="project" value="UniProtKB-KW"/>
</dbReference>
<dbReference type="InterPro" id="IPR041679">
    <property type="entry name" value="DNA2/NAM7-like_C"/>
</dbReference>
<keyword evidence="3" id="KW-0347">Helicase</keyword>
<reference evidence="6 7" key="1">
    <citation type="submission" date="2013-05" db="EMBL/GenBank/DDBJ databases">
        <title>Draft genome of the parasitic nematode Anyclostoma ceylanicum.</title>
        <authorList>
            <person name="Mitreva M."/>
        </authorList>
    </citation>
    <scope>NUCLEOTIDE SEQUENCE [LARGE SCALE GENOMIC DNA]</scope>
</reference>